<evidence type="ECO:0000313" key="1">
    <source>
        <dbReference type="EMBL" id="OHA34520.1"/>
    </source>
</evidence>
<dbReference type="EMBL" id="MHRX01000010">
    <property type="protein sequence ID" value="OHA34520.1"/>
    <property type="molecule type" value="Genomic_DNA"/>
</dbReference>
<gene>
    <name evidence="1" type="ORF">A2928_04330</name>
</gene>
<organism evidence="1 2">
    <name type="scientific">Candidatus Taylorbacteria bacterium RIFCSPLOWO2_01_FULL_45_15b</name>
    <dbReference type="NCBI Taxonomy" id="1802319"/>
    <lineage>
        <taxon>Bacteria</taxon>
        <taxon>Candidatus Tayloriibacteriota</taxon>
    </lineage>
</organism>
<dbReference type="Proteomes" id="UP000176221">
    <property type="component" value="Unassembled WGS sequence"/>
</dbReference>
<dbReference type="AlphaFoldDB" id="A0A1G2NEK8"/>
<sequence>MIESEMRPGIELADYLPRCLLVLHSASDAMFVDVEGKIRDYLTDEALKRLWETSTHEAGVPSTELSNMATPRMKAVARMLKTSRGIIVRRVGFYDGAIRARYMIRNDTFFFGVVFLNSKPTIQSPTEAEVMDEMWMDLKD</sequence>
<evidence type="ECO:0000313" key="2">
    <source>
        <dbReference type="Proteomes" id="UP000176221"/>
    </source>
</evidence>
<reference evidence="1 2" key="1">
    <citation type="journal article" date="2016" name="Nat. Commun.">
        <title>Thousands of microbial genomes shed light on interconnected biogeochemical processes in an aquifer system.</title>
        <authorList>
            <person name="Anantharaman K."/>
            <person name="Brown C.T."/>
            <person name="Hug L.A."/>
            <person name="Sharon I."/>
            <person name="Castelle C.J."/>
            <person name="Probst A.J."/>
            <person name="Thomas B.C."/>
            <person name="Singh A."/>
            <person name="Wilkins M.J."/>
            <person name="Karaoz U."/>
            <person name="Brodie E.L."/>
            <person name="Williams K.H."/>
            <person name="Hubbard S.S."/>
            <person name="Banfield J.F."/>
        </authorList>
    </citation>
    <scope>NUCLEOTIDE SEQUENCE [LARGE SCALE GENOMIC DNA]</scope>
</reference>
<accession>A0A1G2NEK8</accession>
<name>A0A1G2NEK8_9BACT</name>
<protein>
    <submittedName>
        <fullName evidence="1">Uncharacterized protein</fullName>
    </submittedName>
</protein>
<proteinExistence type="predicted"/>
<comment type="caution">
    <text evidence="1">The sequence shown here is derived from an EMBL/GenBank/DDBJ whole genome shotgun (WGS) entry which is preliminary data.</text>
</comment>